<sequence>MIPLKIIGSKLQSISRTQEVRSNSGLTFYSEVFIKIIVDRCLPDPIV</sequence>
<protein>
    <submittedName>
        <fullName evidence="1">Uncharacterized protein</fullName>
    </submittedName>
</protein>
<dbReference type="EMBL" id="FNBN01000002">
    <property type="protein sequence ID" value="SDF61487.1"/>
    <property type="molecule type" value="Genomic_DNA"/>
</dbReference>
<dbReference type="AlphaFoldDB" id="A0A1G7MIG2"/>
<proteinExistence type="predicted"/>
<name>A0A1G7MIG2_CHIFI</name>
<reference evidence="1 2" key="1">
    <citation type="submission" date="2016-10" db="EMBL/GenBank/DDBJ databases">
        <authorList>
            <person name="de Groot N.N."/>
        </authorList>
    </citation>
    <scope>NUCLEOTIDE SEQUENCE [LARGE SCALE GENOMIC DNA]</scope>
    <source>
        <strain evidence="1 2">DSM 527</strain>
    </source>
</reference>
<dbReference type="Proteomes" id="UP000199045">
    <property type="component" value="Unassembled WGS sequence"/>
</dbReference>
<evidence type="ECO:0000313" key="1">
    <source>
        <dbReference type="EMBL" id="SDF61487.1"/>
    </source>
</evidence>
<accession>A0A1G7MIG2</accession>
<gene>
    <name evidence="1" type="ORF">SAMN04488121_102445</name>
</gene>
<organism evidence="1 2">
    <name type="scientific">Chitinophaga filiformis</name>
    <name type="common">Myxococcus filiformis</name>
    <name type="synonym">Flexibacter filiformis</name>
    <dbReference type="NCBI Taxonomy" id="104663"/>
    <lineage>
        <taxon>Bacteria</taxon>
        <taxon>Pseudomonadati</taxon>
        <taxon>Bacteroidota</taxon>
        <taxon>Chitinophagia</taxon>
        <taxon>Chitinophagales</taxon>
        <taxon>Chitinophagaceae</taxon>
        <taxon>Chitinophaga</taxon>
    </lineage>
</organism>
<evidence type="ECO:0000313" key="2">
    <source>
        <dbReference type="Proteomes" id="UP000199045"/>
    </source>
</evidence>